<feature type="domain" description="Tubulin/FtsZ GTPase" evidence="15">
    <location>
        <begin position="49"/>
        <end position="247"/>
    </location>
</feature>
<keyword evidence="7 14" id="KW-0547">Nucleotide-binding</keyword>
<comment type="function">
    <text evidence="13">Acts as a positive regulator of hedgehog signaling and regulates ciliary function.</text>
</comment>
<reference evidence="16" key="1">
    <citation type="submission" date="2025-05" db="UniProtKB">
        <authorList>
            <consortium name="RefSeq"/>
        </authorList>
    </citation>
    <scope>NUCLEOTIDE SEQUENCE [LARGE SCALE GENOMIC DNA]</scope>
</reference>
<dbReference type="InterPro" id="IPR003008">
    <property type="entry name" value="Tubulin_FtsZ_GTPase"/>
</dbReference>
<sequence>MSVVTVQLGQCGNQIGANLFSFIHKDACQQPRFTSSNSKENTIYQQEAINTFFTPLKNGIFEAKAVLVDMESKVIQQTKNTVNNSGLWKYPSTSEYYQQQGSGNNWALGYHKNGQLACQSVIEICRQEVEKCDRFSGFLLLMSLAGGTGSGLGARISNTLKDEFPESTIVSHVVWPFPSGEVVLQNYNAVLTLSHLQQSSDIIIGQQNKLLQQTCTALGIKNVSMDAINSVASYNLASIFQPSDKSSNQSLDILQGLDQTMSLHPAFKLVCIKNVPLVNDKSMDYTTYHWPALLKRLRQILISDSACENCIDWELATSRNSFNDNAQYNDRYVTQSSFNKSLTNLLILRGKDLHTADTSILQDKSLYSTTLPYAFVYNQWTQCRVFNNYEKSATLVSNSQTFNQPLNDCIQKAWQMFNTGAFVHQYEKYGLTENDFIDSFAVAEQIYADYCMI</sequence>
<evidence type="ECO:0000256" key="7">
    <source>
        <dbReference type="ARBA" id="ARBA00022741"/>
    </source>
</evidence>
<evidence type="ECO:0000256" key="12">
    <source>
        <dbReference type="ARBA" id="ARBA00030594"/>
    </source>
</evidence>
<name>A0ABM4BFZ8_HYDVU</name>
<dbReference type="SMART" id="SM00864">
    <property type="entry name" value="Tubulin"/>
    <property type="match status" value="1"/>
</dbReference>
<dbReference type="InterPro" id="IPR008280">
    <property type="entry name" value="Tub_FtsZ_C"/>
</dbReference>
<evidence type="ECO:0000313" key="17">
    <source>
        <dbReference type="RefSeq" id="XP_065647898.1"/>
    </source>
</evidence>
<dbReference type="Proteomes" id="UP001652625">
    <property type="component" value="Chromosome 02"/>
</dbReference>
<evidence type="ECO:0000256" key="6">
    <source>
        <dbReference type="ARBA" id="ARBA00022701"/>
    </source>
</evidence>
<dbReference type="PANTHER" id="PTHR11588">
    <property type="entry name" value="TUBULIN"/>
    <property type="match status" value="1"/>
</dbReference>
<evidence type="ECO:0000313" key="16">
    <source>
        <dbReference type="Proteomes" id="UP001652625"/>
    </source>
</evidence>
<keyword evidence="16" id="KW-1185">Reference proteome</keyword>
<dbReference type="GeneID" id="100197080"/>
<keyword evidence="6 14" id="KW-0493">Microtubule</keyword>
<dbReference type="Pfam" id="PF00091">
    <property type="entry name" value="Tubulin"/>
    <property type="match status" value="1"/>
</dbReference>
<keyword evidence="11" id="KW-0966">Cell projection</keyword>
<evidence type="ECO:0000256" key="5">
    <source>
        <dbReference type="ARBA" id="ARBA00014184"/>
    </source>
</evidence>
<dbReference type="PRINTS" id="PR01161">
    <property type="entry name" value="TUBULIN"/>
</dbReference>
<dbReference type="Gene3D" id="3.40.50.1440">
    <property type="entry name" value="Tubulin/FtsZ, GTPase domain"/>
    <property type="match status" value="1"/>
</dbReference>
<keyword evidence="8" id="KW-0970">Cilium biogenesis/degradation</keyword>
<proteinExistence type="inferred from homology"/>
<accession>A0ABM4BFZ8</accession>
<evidence type="ECO:0000256" key="8">
    <source>
        <dbReference type="ARBA" id="ARBA00022794"/>
    </source>
</evidence>
<evidence type="ECO:0000256" key="14">
    <source>
        <dbReference type="RuleBase" id="RU000352"/>
    </source>
</evidence>
<evidence type="ECO:0000256" key="10">
    <source>
        <dbReference type="ARBA" id="ARBA00023242"/>
    </source>
</evidence>
<dbReference type="InterPro" id="IPR002967">
    <property type="entry name" value="Delta_tubulin"/>
</dbReference>
<evidence type="ECO:0000256" key="1">
    <source>
        <dbReference type="ARBA" id="ARBA00004114"/>
    </source>
</evidence>
<dbReference type="CDD" id="cd02189">
    <property type="entry name" value="delta_zeta_tubulin-like"/>
    <property type="match status" value="1"/>
</dbReference>
<dbReference type="SUPFAM" id="SSF52490">
    <property type="entry name" value="Tubulin nucleotide-binding domain-like"/>
    <property type="match status" value="1"/>
</dbReference>
<evidence type="ECO:0000259" key="15">
    <source>
        <dbReference type="SMART" id="SM00864"/>
    </source>
</evidence>
<evidence type="ECO:0000256" key="13">
    <source>
        <dbReference type="ARBA" id="ARBA00046149"/>
    </source>
</evidence>
<keyword evidence="10" id="KW-0539">Nucleus</keyword>
<evidence type="ECO:0000256" key="3">
    <source>
        <dbReference type="ARBA" id="ARBA00004138"/>
    </source>
</evidence>
<comment type="similarity">
    <text evidence="4 14">Belongs to the tubulin family.</text>
</comment>
<dbReference type="InterPro" id="IPR000217">
    <property type="entry name" value="Tubulin"/>
</dbReference>
<dbReference type="InterPro" id="IPR036525">
    <property type="entry name" value="Tubulin/FtsZ_GTPase_sf"/>
</dbReference>
<dbReference type="RefSeq" id="XP_065647898.1">
    <property type="nucleotide sequence ID" value="XM_065791826.1"/>
</dbReference>
<comment type="subcellular location">
    <subcellularLocation>
        <location evidence="3">Cell projection</location>
        <location evidence="3">Cilium</location>
    </subcellularLocation>
    <subcellularLocation>
        <location evidence="1">Cytoplasm</location>
        <location evidence="1">Cytoskeleton</location>
        <location evidence="1">Microtubule organizing center</location>
        <location evidence="1">Centrosome</location>
        <location evidence="1">Centriole</location>
    </subcellularLocation>
    <subcellularLocation>
        <location evidence="2">Nucleus</location>
    </subcellularLocation>
</comment>
<evidence type="ECO:0000256" key="2">
    <source>
        <dbReference type="ARBA" id="ARBA00004123"/>
    </source>
</evidence>
<evidence type="ECO:0000256" key="11">
    <source>
        <dbReference type="ARBA" id="ARBA00023273"/>
    </source>
</evidence>
<reference evidence="17" key="2">
    <citation type="submission" date="2025-08" db="UniProtKB">
        <authorList>
            <consortium name="RefSeq"/>
        </authorList>
    </citation>
    <scope>IDENTIFICATION</scope>
</reference>
<evidence type="ECO:0000256" key="4">
    <source>
        <dbReference type="ARBA" id="ARBA00009636"/>
    </source>
</evidence>
<dbReference type="SUPFAM" id="SSF55307">
    <property type="entry name" value="Tubulin C-terminal domain-like"/>
    <property type="match status" value="1"/>
</dbReference>
<gene>
    <name evidence="17" type="primary">LOC100197080</name>
</gene>
<dbReference type="PRINTS" id="PR01224">
    <property type="entry name" value="DELTATUBULIN"/>
</dbReference>
<evidence type="ECO:0000256" key="9">
    <source>
        <dbReference type="ARBA" id="ARBA00023134"/>
    </source>
</evidence>
<organism evidence="16 17">
    <name type="scientific">Hydra vulgaris</name>
    <name type="common">Hydra</name>
    <name type="synonym">Hydra attenuata</name>
    <dbReference type="NCBI Taxonomy" id="6087"/>
    <lineage>
        <taxon>Eukaryota</taxon>
        <taxon>Metazoa</taxon>
        <taxon>Cnidaria</taxon>
        <taxon>Hydrozoa</taxon>
        <taxon>Hydroidolina</taxon>
        <taxon>Anthoathecata</taxon>
        <taxon>Aplanulata</taxon>
        <taxon>Hydridae</taxon>
        <taxon>Hydra</taxon>
    </lineage>
</organism>
<protein>
    <recommendedName>
        <fullName evidence="5">Tubulin delta chain</fullName>
    </recommendedName>
    <alternativeName>
        <fullName evidence="12">Delta-tubulin</fullName>
    </alternativeName>
</protein>
<keyword evidence="9 14" id="KW-0342">GTP-binding</keyword>
<dbReference type="PROSITE" id="PS00227">
    <property type="entry name" value="TUBULIN"/>
    <property type="match status" value="1"/>
</dbReference>
<dbReference type="InterPro" id="IPR017975">
    <property type="entry name" value="Tubulin_CS"/>
</dbReference>